<evidence type="ECO:0000313" key="4">
    <source>
        <dbReference type="EMBL" id="SEC22274.1"/>
    </source>
</evidence>
<dbReference type="OrthoDB" id="9776868at2"/>
<dbReference type="PANTHER" id="PTHR21089:SF1">
    <property type="entry name" value="BIFUNCTIONAL 3-DEHYDROQUINATE DEHYDRATASE_SHIKIMATE DEHYDROGENASE, CHLOROPLASTIC"/>
    <property type="match status" value="1"/>
</dbReference>
<evidence type="ECO:0000256" key="2">
    <source>
        <dbReference type="ARBA" id="ARBA00023141"/>
    </source>
</evidence>
<keyword evidence="2" id="KW-0057">Aromatic amino acid biosynthesis</keyword>
<reference evidence="4 5" key="1">
    <citation type="submission" date="2016-10" db="EMBL/GenBank/DDBJ databases">
        <authorList>
            <person name="de Groot N.N."/>
        </authorList>
    </citation>
    <scope>NUCLEOTIDE SEQUENCE [LARGE SCALE GENOMIC DNA]</scope>
    <source>
        <strain evidence="4 5">DSM 21799</strain>
    </source>
</reference>
<dbReference type="InterPro" id="IPR022893">
    <property type="entry name" value="Shikimate_DH_fam"/>
</dbReference>
<dbReference type="InterPro" id="IPR046346">
    <property type="entry name" value="Aminoacid_DH-like_N_sf"/>
</dbReference>
<dbReference type="GO" id="GO:0009073">
    <property type="term" value="P:aromatic amino acid family biosynthetic process"/>
    <property type="evidence" value="ECO:0007669"/>
    <property type="project" value="UniProtKB-KW"/>
</dbReference>
<dbReference type="RefSeq" id="WP_091186019.1">
    <property type="nucleotide sequence ID" value="NZ_FNRY01000001.1"/>
</dbReference>
<evidence type="ECO:0000256" key="1">
    <source>
        <dbReference type="ARBA" id="ARBA00004871"/>
    </source>
</evidence>
<dbReference type="STRING" id="640635.SAMN04489806_2898"/>
<dbReference type="AlphaFoldDB" id="A0A1H4QS40"/>
<dbReference type="GO" id="GO:0009423">
    <property type="term" value="P:chorismate biosynthetic process"/>
    <property type="evidence" value="ECO:0007669"/>
    <property type="project" value="TreeGrafter"/>
</dbReference>
<evidence type="ECO:0000259" key="3">
    <source>
        <dbReference type="Pfam" id="PF08501"/>
    </source>
</evidence>
<dbReference type="EMBL" id="FNRY01000001">
    <property type="protein sequence ID" value="SEC22274.1"/>
    <property type="molecule type" value="Genomic_DNA"/>
</dbReference>
<comment type="pathway">
    <text evidence="1">Metabolic intermediate biosynthesis; chorismate biosynthesis; chorismate from D-erythrose 4-phosphate and phosphoenolpyruvate: step 4/7.</text>
</comment>
<dbReference type="Gene3D" id="3.40.50.10860">
    <property type="entry name" value="Leucine Dehydrogenase, chain A, domain 1"/>
    <property type="match status" value="1"/>
</dbReference>
<gene>
    <name evidence="4" type="ORF">SAMN04489806_2898</name>
</gene>
<dbReference type="Gene3D" id="3.40.50.720">
    <property type="entry name" value="NAD(P)-binding Rossmann-like Domain"/>
    <property type="match status" value="1"/>
</dbReference>
<proteinExistence type="predicted"/>
<organism evidence="4 5">
    <name type="scientific">Paramicrobacterium humi</name>
    <dbReference type="NCBI Taxonomy" id="640635"/>
    <lineage>
        <taxon>Bacteria</taxon>
        <taxon>Bacillati</taxon>
        <taxon>Actinomycetota</taxon>
        <taxon>Actinomycetes</taxon>
        <taxon>Micrococcales</taxon>
        <taxon>Microbacteriaceae</taxon>
        <taxon>Paramicrobacterium</taxon>
    </lineage>
</organism>
<name>A0A1H4QS40_9MICO</name>
<dbReference type="InterPro" id="IPR036291">
    <property type="entry name" value="NAD(P)-bd_dom_sf"/>
</dbReference>
<keyword evidence="2" id="KW-0028">Amino-acid biosynthesis</keyword>
<dbReference type="GO" id="GO:0019632">
    <property type="term" value="P:shikimate metabolic process"/>
    <property type="evidence" value="ECO:0007669"/>
    <property type="project" value="TreeGrafter"/>
</dbReference>
<sequence length="283" mass="29589">MVDQLAVLGSPIAHSKSPALHRAAYRVLGRDWEYGSAELVADQLAGFVGGLDSSWRGLSLTMPLKNAAFALSEPVDDASAATGAVNTLRFADGRVLGFNTDVEGIARAVNAAGLRAPQSVLVLGGGATAASALLAAERLGASNVEVAVRAPERAAHIQRLASQLGVDAAIRRFDVEERSLEHELVISTLPGGVDAPEHYTAPSRRHALLLDVAYSPWPSALAREWHAASGRVLNGLAMLVHQALLQVRIFDAGDTGTPLPDEAAVLHAMLAAVDLPADGLMRA</sequence>
<dbReference type="GO" id="GO:0050661">
    <property type="term" value="F:NADP binding"/>
    <property type="evidence" value="ECO:0007669"/>
    <property type="project" value="TreeGrafter"/>
</dbReference>
<dbReference type="SUPFAM" id="SSF51735">
    <property type="entry name" value="NAD(P)-binding Rossmann-fold domains"/>
    <property type="match status" value="1"/>
</dbReference>
<dbReference type="SUPFAM" id="SSF53223">
    <property type="entry name" value="Aminoacid dehydrogenase-like, N-terminal domain"/>
    <property type="match status" value="1"/>
</dbReference>
<dbReference type="GO" id="GO:0005829">
    <property type="term" value="C:cytosol"/>
    <property type="evidence" value="ECO:0007669"/>
    <property type="project" value="TreeGrafter"/>
</dbReference>
<evidence type="ECO:0000313" key="5">
    <source>
        <dbReference type="Proteomes" id="UP000199183"/>
    </source>
</evidence>
<dbReference type="Proteomes" id="UP000199183">
    <property type="component" value="Unassembled WGS sequence"/>
</dbReference>
<dbReference type="PANTHER" id="PTHR21089">
    <property type="entry name" value="SHIKIMATE DEHYDROGENASE"/>
    <property type="match status" value="1"/>
</dbReference>
<protein>
    <submittedName>
        <fullName evidence="4">Shikimate dehydrogenase</fullName>
    </submittedName>
</protein>
<dbReference type="InterPro" id="IPR013708">
    <property type="entry name" value="Shikimate_DH-bd_N"/>
</dbReference>
<feature type="domain" description="Shikimate dehydrogenase substrate binding N-terminal" evidence="3">
    <location>
        <begin position="7"/>
        <end position="88"/>
    </location>
</feature>
<dbReference type="Pfam" id="PF08501">
    <property type="entry name" value="Shikimate_dh_N"/>
    <property type="match status" value="1"/>
</dbReference>
<keyword evidence="5" id="KW-1185">Reference proteome</keyword>
<dbReference type="GO" id="GO:0004764">
    <property type="term" value="F:shikimate 3-dehydrogenase (NADP+) activity"/>
    <property type="evidence" value="ECO:0007669"/>
    <property type="project" value="InterPro"/>
</dbReference>
<accession>A0A1H4QS40</accession>